<dbReference type="GO" id="GO:0070273">
    <property type="term" value="F:phosphatidylinositol-4-phosphate binding"/>
    <property type="evidence" value="ECO:0007669"/>
    <property type="project" value="InterPro"/>
</dbReference>
<dbReference type="Pfam" id="PF05719">
    <property type="entry name" value="GPP34"/>
    <property type="match status" value="1"/>
</dbReference>
<evidence type="ECO:0000313" key="6">
    <source>
        <dbReference type="Proteomes" id="UP000515163"/>
    </source>
</evidence>
<sequence length="300" mass="33913">MSTEDAWFIAERLREILQSRHFNKDDFEGRPLKLSQAFCLLWQNKENGEVSGRQRSGRIANAAVLAVLLDLFALGKIEFEAQVKQWIALGRRREITYVKVIDPSPTGTFLDKALFSGILYNYSNTPDKPKTLEEWILQGSYLNPTCATQVLDSLVEAKIFGKTSVLFWKKYPTINPEPEAKLVKELRSIALQGQVADGYMWTLIKLLSDADTSLFGKRDLLSQHFSNEEFPRAKSCFTSLTFIESESRIDARQLQVAQELQVVNDQSKKGGVEEVAAVGPSCSPQEVNVVIKKEEQKKSF</sequence>
<evidence type="ECO:0000256" key="5">
    <source>
        <dbReference type="ARBA" id="ARBA00023136"/>
    </source>
</evidence>
<keyword evidence="5" id="KW-0472">Membrane</keyword>
<reference evidence="7" key="1">
    <citation type="submission" date="2025-08" db="UniProtKB">
        <authorList>
            <consortium name="RefSeq"/>
        </authorList>
    </citation>
    <scope>IDENTIFICATION</scope>
    <source>
        <tissue evidence="7">Tentacle</tissue>
    </source>
</reference>
<dbReference type="Gene3D" id="1.10.3630.10">
    <property type="entry name" value="yeast vps74-n-term truncation variant domain like"/>
    <property type="match status" value="1"/>
</dbReference>
<comment type="similarity">
    <text evidence="2">Belongs to the GOLPH3/VPS74 family.</text>
</comment>
<keyword evidence="4" id="KW-0446">Lipid-binding</keyword>
<evidence type="ECO:0000256" key="2">
    <source>
        <dbReference type="ARBA" id="ARBA00007284"/>
    </source>
</evidence>
<name>A0A6P8J3N0_ACTTE</name>
<dbReference type="OrthoDB" id="5952849at2759"/>
<dbReference type="InParanoid" id="A0A6P8J3N0"/>
<dbReference type="KEGG" id="aten:116308040"/>
<evidence type="ECO:0000256" key="4">
    <source>
        <dbReference type="ARBA" id="ARBA00023121"/>
    </source>
</evidence>
<accession>A0A6P8J3N0</accession>
<dbReference type="GO" id="GO:0000139">
    <property type="term" value="C:Golgi membrane"/>
    <property type="evidence" value="ECO:0007669"/>
    <property type="project" value="UniProtKB-SubCell"/>
</dbReference>
<evidence type="ECO:0000256" key="3">
    <source>
        <dbReference type="ARBA" id="ARBA00023034"/>
    </source>
</evidence>
<dbReference type="Proteomes" id="UP000515163">
    <property type="component" value="Unplaced"/>
</dbReference>
<dbReference type="RefSeq" id="XP_031574252.1">
    <property type="nucleotide sequence ID" value="XM_031718392.1"/>
</dbReference>
<gene>
    <name evidence="7" type="primary">LOC116308040</name>
</gene>
<organism evidence="6 7">
    <name type="scientific">Actinia tenebrosa</name>
    <name type="common">Australian red waratah sea anemone</name>
    <dbReference type="NCBI Taxonomy" id="6105"/>
    <lineage>
        <taxon>Eukaryota</taxon>
        <taxon>Metazoa</taxon>
        <taxon>Cnidaria</taxon>
        <taxon>Anthozoa</taxon>
        <taxon>Hexacorallia</taxon>
        <taxon>Actiniaria</taxon>
        <taxon>Actiniidae</taxon>
        <taxon>Actinia</taxon>
    </lineage>
</organism>
<evidence type="ECO:0000313" key="7">
    <source>
        <dbReference type="RefSeq" id="XP_031574252.1"/>
    </source>
</evidence>
<proteinExistence type="inferred from homology"/>
<dbReference type="InterPro" id="IPR038261">
    <property type="entry name" value="GPP34-like_sf"/>
</dbReference>
<keyword evidence="6" id="KW-1185">Reference proteome</keyword>
<dbReference type="AlphaFoldDB" id="A0A6P8J3N0"/>
<comment type="subcellular location">
    <subcellularLocation>
        <location evidence="1">Golgi apparatus membrane</location>
        <topology evidence="1">Peripheral membrane protein</topology>
        <orientation evidence="1">Cytoplasmic side</orientation>
    </subcellularLocation>
</comment>
<protein>
    <submittedName>
        <fullName evidence="7">Uncharacterized protein LOC116308040</fullName>
    </submittedName>
</protein>
<dbReference type="InterPro" id="IPR008628">
    <property type="entry name" value="GPP34-like"/>
</dbReference>
<dbReference type="GeneID" id="116308040"/>
<evidence type="ECO:0000256" key="1">
    <source>
        <dbReference type="ARBA" id="ARBA00004255"/>
    </source>
</evidence>
<keyword evidence="3" id="KW-0333">Golgi apparatus</keyword>